<evidence type="ECO:0000256" key="1">
    <source>
        <dbReference type="ARBA" id="ARBA00001974"/>
    </source>
</evidence>
<organism evidence="8 9">
    <name type="scientific">Geodermatophilus arenarius</name>
    <dbReference type="NCBI Taxonomy" id="1137990"/>
    <lineage>
        <taxon>Bacteria</taxon>
        <taxon>Bacillati</taxon>
        <taxon>Actinomycetota</taxon>
        <taxon>Actinomycetes</taxon>
        <taxon>Geodermatophilales</taxon>
        <taxon>Geodermatophilaceae</taxon>
        <taxon>Geodermatophilus</taxon>
    </lineage>
</organism>
<dbReference type="SUPFAM" id="SSF56176">
    <property type="entry name" value="FAD-binding/transporter-associated domain-like"/>
    <property type="match status" value="1"/>
</dbReference>
<gene>
    <name evidence="8" type="ORF">ACFO3M_08115</name>
</gene>
<dbReference type="Gene3D" id="3.30.465.10">
    <property type="match status" value="1"/>
</dbReference>
<dbReference type="PROSITE" id="PS00862">
    <property type="entry name" value="OX2_COVAL_FAD"/>
    <property type="match status" value="1"/>
</dbReference>
<sequence>MTQALTTLADRVTGQVIRPGDAGYDEARRVWNGAIDAHPAAVVRCATADDVVAVVRLAQDQRMELAVRGGGHGVAGFGTRDGAIVADLSPMQHVDVDDAAATARAGGGTTWGRLNDVTAAHGTATPGGIISTTGIGGLTLGGGIGYLNRAHGLTCDNLLSARVVTAAGEQLTASEDEHPDLFWALRGGGGNFGVVTEFTYRLHAIPENVLVGLQFFELTDGPAVFAHFRDTISAAPREYGGYPAMHLAPPLPFIPEDRVGEPFAVVVSCWTGDPADGERFLAGIRGVAPPAAEMVAPMPYPAVNALFDPLLPPGTRSYWKNAFVTELPDEAIAVHVEHGARLPVVTGTMHLYTLDGAPREVASDATAFGHRDARYVANIAGMWADPADDERMIRWVRDYFAALRPYTEPGGYTNFASADDAPRAAEDLGANHARLTEVKRRYDPDNLFHLNQNVPPSPVPPPRPRTA</sequence>
<reference evidence="9" key="1">
    <citation type="journal article" date="2019" name="Int. J. Syst. Evol. Microbiol.">
        <title>The Global Catalogue of Microorganisms (GCM) 10K type strain sequencing project: providing services to taxonomists for standard genome sequencing and annotation.</title>
        <authorList>
            <consortium name="The Broad Institute Genomics Platform"/>
            <consortium name="The Broad Institute Genome Sequencing Center for Infectious Disease"/>
            <person name="Wu L."/>
            <person name="Ma J."/>
        </authorList>
    </citation>
    <scope>NUCLEOTIDE SEQUENCE [LARGE SCALE GENOMIC DNA]</scope>
    <source>
        <strain evidence="9">CCUG 62763</strain>
    </source>
</reference>
<dbReference type="Pfam" id="PF08031">
    <property type="entry name" value="BBE"/>
    <property type="match status" value="1"/>
</dbReference>
<dbReference type="Gene3D" id="3.30.43.10">
    <property type="entry name" value="Uridine Diphospho-n-acetylenolpyruvylglucosamine Reductase, domain 2"/>
    <property type="match status" value="1"/>
</dbReference>
<evidence type="ECO:0000313" key="8">
    <source>
        <dbReference type="EMBL" id="MFC4693347.1"/>
    </source>
</evidence>
<evidence type="ECO:0000256" key="6">
    <source>
        <dbReference type="SAM" id="MobiDB-lite"/>
    </source>
</evidence>
<feature type="domain" description="FAD-binding PCMH-type" evidence="7">
    <location>
        <begin position="35"/>
        <end position="205"/>
    </location>
</feature>
<evidence type="ECO:0000256" key="2">
    <source>
        <dbReference type="ARBA" id="ARBA00005466"/>
    </source>
</evidence>
<keyword evidence="9" id="KW-1185">Reference proteome</keyword>
<keyword evidence="3" id="KW-0285">Flavoprotein</keyword>
<dbReference type="Proteomes" id="UP001596025">
    <property type="component" value="Unassembled WGS sequence"/>
</dbReference>
<dbReference type="InterPro" id="IPR036318">
    <property type="entry name" value="FAD-bd_PCMH-like_sf"/>
</dbReference>
<feature type="compositionally biased region" description="Pro residues" evidence="6">
    <location>
        <begin position="455"/>
        <end position="467"/>
    </location>
</feature>
<evidence type="ECO:0000313" key="9">
    <source>
        <dbReference type="Proteomes" id="UP001596025"/>
    </source>
</evidence>
<dbReference type="InterPro" id="IPR006094">
    <property type="entry name" value="Oxid_FAD_bind_N"/>
</dbReference>
<dbReference type="Pfam" id="PF01565">
    <property type="entry name" value="FAD_binding_4"/>
    <property type="match status" value="1"/>
</dbReference>
<name>A0ABV9LIL3_9ACTN</name>
<dbReference type="PANTHER" id="PTHR42973">
    <property type="entry name" value="BINDING OXIDOREDUCTASE, PUTATIVE (AFU_ORTHOLOGUE AFUA_1G17690)-RELATED"/>
    <property type="match status" value="1"/>
</dbReference>
<evidence type="ECO:0000259" key="7">
    <source>
        <dbReference type="PROSITE" id="PS51387"/>
    </source>
</evidence>
<dbReference type="PANTHER" id="PTHR42973:SF39">
    <property type="entry name" value="FAD-BINDING PCMH-TYPE DOMAIN-CONTAINING PROTEIN"/>
    <property type="match status" value="1"/>
</dbReference>
<comment type="cofactor">
    <cofactor evidence="1">
        <name>FAD</name>
        <dbReference type="ChEBI" id="CHEBI:57692"/>
    </cofactor>
</comment>
<dbReference type="InterPro" id="IPR016166">
    <property type="entry name" value="FAD-bd_PCMH"/>
</dbReference>
<feature type="region of interest" description="Disordered" evidence="6">
    <location>
        <begin position="447"/>
        <end position="467"/>
    </location>
</feature>
<dbReference type="InterPro" id="IPR016169">
    <property type="entry name" value="FAD-bd_PCMH_sub2"/>
</dbReference>
<evidence type="ECO:0000256" key="4">
    <source>
        <dbReference type="ARBA" id="ARBA00022827"/>
    </source>
</evidence>
<comment type="similarity">
    <text evidence="2">Belongs to the oxygen-dependent FAD-linked oxidoreductase family.</text>
</comment>
<dbReference type="InterPro" id="IPR016167">
    <property type="entry name" value="FAD-bd_PCMH_sub1"/>
</dbReference>
<keyword evidence="5" id="KW-0560">Oxidoreductase</keyword>
<dbReference type="InterPro" id="IPR006093">
    <property type="entry name" value="Oxy_OxRdtase_FAD_BS"/>
</dbReference>
<accession>A0ABV9LIL3</accession>
<dbReference type="EMBL" id="JBHSGR010000007">
    <property type="protein sequence ID" value="MFC4693347.1"/>
    <property type="molecule type" value="Genomic_DNA"/>
</dbReference>
<dbReference type="Gene3D" id="3.40.462.20">
    <property type="match status" value="1"/>
</dbReference>
<evidence type="ECO:0000256" key="3">
    <source>
        <dbReference type="ARBA" id="ARBA00022630"/>
    </source>
</evidence>
<proteinExistence type="inferred from homology"/>
<dbReference type="InterPro" id="IPR050416">
    <property type="entry name" value="FAD-linked_Oxidoreductase"/>
</dbReference>
<dbReference type="InterPro" id="IPR012951">
    <property type="entry name" value="BBE"/>
</dbReference>
<evidence type="ECO:0000256" key="5">
    <source>
        <dbReference type="ARBA" id="ARBA00023002"/>
    </source>
</evidence>
<keyword evidence="4" id="KW-0274">FAD</keyword>
<protein>
    <submittedName>
        <fullName evidence="8">FAD-binding oxidoreductase</fullName>
    </submittedName>
</protein>
<dbReference type="RefSeq" id="WP_387988067.1">
    <property type="nucleotide sequence ID" value="NZ_JBHSGR010000007.1"/>
</dbReference>
<comment type="caution">
    <text evidence="8">The sequence shown here is derived from an EMBL/GenBank/DDBJ whole genome shotgun (WGS) entry which is preliminary data.</text>
</comment>
<dbReference type="PROSITE" id="PS51387">
    <property type="entry name" value="FAD_PCMH"/>
    <property type="match status" value="1"/>
</dbReference>